<sequence length="1274" mass="135930">MLRRGLLQAAAAAAATAAVISVRYSSSSSKNGQLWITVCCGTSTAFLSHPSGGRAMIRVPLELAQGMILPGGTNTRAASTGGCGSYHPSALHASRVLLALRSTPPHSSSSAVLSSALASAGATHHIVNSHTAEDERGPFEVTIDEVLLHSHDHHRNGAAAAVDTVADLVRLLVDPDLEVGGGAVEAVSLRDFAAMTRKRKLRAVGGDAECLEVLLNSERYQSEKDARELRLRGVATLGQWKEQPDRVQLSAYTRGVLETAYSRLARHRHRSQTDEVMAWLTRAIQRAVADELMAPKRLTDGAAMADPSAPPYLVDVKASAVRDAEAAMASTAAEQGNDNEGPAAVAGPSGDSSRNEVGDESVAARRRGPRQRPVVSGVMPKASKVAALEEDGVAESEEVADMLDENAEEVLEEGEEMVPIMEEERPARRSAASRSPQPSPAAAATSAGRHGSKRAPAAAPTAPRQQQRQPPPSQDVEAEVEAADVDEDDEELVEEVEEEVEEAEEEEAAATTAAPSSTAPAQPSSPLAPATAPAPPAAAATAAVGATAAERRERLVRLAELMMKQFNTADGYLHPTNKAEREAQEQQGDILVLDEDTAQVDPLAMFSTYHAATITDADPVGVRALKTIWTSYNKHQMALEEATDDAAVEFYKRESVNALLYGSVLMRALAREEQVVVLEGTPLPPYGFPLVSSDTRPFAVFAAAGASSSSSATAVTDMTPGKVLTAVQAYKMFFNSKEKRYSPFRPAIDQSAGCSVVRLSGTTLHLYYTSTKDHIIEEDVRLPFAEVMLGVLHLLRHKVLPRVNVVHYHLIATKMADPSDSTDFMLRSTATIDLTNPFTKEELARLRALATPLGMADEMDEYRCIDDLVMDIEDSSGASVVHSLLHNREDLEATLTATLAQLLPEDGDRAAGAAEAAEDAEEKDEEDVEVAAPPPPSRKARGAAAAPASSPSHGHTSRRRAVPEDDEEDTVRVADEQAAEAVPARTSRGKHRQSAGTPLPTAAAAAHASRNREQEEAVLEEAIYNQWQQQRGTSKTGAAAATTPKSMAVAQHSDDDRASAEEAEEDFDEEYEEVEELQELEEAEKELPPARASARSSLPSASAAAGAGARARGPGAASPAPPASQAQGSSRAVAAVHAAAAYEEEYEEDGVEKEEEEDEEMEVVVAPTIPRAPAGRRAVPVAAAPARPSPPPTPPSPEVRRAPQKLDDDEKALQVRTRRGARRSTARARALPPAAHEDVEETAATAVEDSPEVSAEDADEDQWFKKRPKRRYFQ</sequence>
<organism evidence="3 4">
    <name type="scientific">Leishmania donovani</name>
    <dbReference type="NCBI Taxonomy" id="5661"/>
    <lineage>
        <taxon>Eukaryota</taxon>
        <taxon>Discoba</taxon>
        <taxon>Euglenozoa</taxon>
        <taxon>Kinetoplastea</taxon>
        <taxon>Metakinetoplastina</taxon>
        <taxon>Trypanosomatida</taxon>
        <taxon>Trypanosomatidae</taxon>
        <taxon>Leishmaniinae</taxon>
        <taxon>Leishmania</taxon>
    </lineage>
</organism>
<reference evidence="4" key="2">
    <citation type="submission" date="2011-02" db="EMBL/GenBank/DDBJ databases">
        <title>Whole genome sequencing of Leishmania donovani clinical lines reveals dynamic variation related to drug resistance.</title>
        <authorList>
            <person name="Downing T."/>
            <person name="Imamura H."/>
            <person name="Sanders M."/>
            <person name="Decuypere S."/>
            <person name="Hertz-Fowler C."/>
            <person name="Clark T.G."/>
            <person name="Rijal S."/>
            <person name="Sundar S."/>
            <person name="Quail M.A."/>
            <person name="De Doncker S."/>
            <person name="Maes I."/>
            <person name="Vanaerschot M."/>
            <person name="Stark O."/>
            <person name="Schonian G."/>
            <person name="Dujardin J.C."/>
            <person name="Berriman M."/>
        </authorList>
    </citation>
    <scope>NUCLEOTIDE SEQUENCE [LARGE SCALE GENOMIC DNA]</scope>
    <source>
        <strain evidence="4">BPK282A1</strain>
    </source>
</reference>
<name>E9BAD0_LEIDO</name>
<proteinExistence type="predicted"/>
<dbReference type="Proteomes" id="UP000008980">
    <property type="component" value="Chromosome 10"/>
</dbReference>
<feature type="compositionally biased region" description="Acidic residues" evidence="1">
    <location>
        <begin position="916"/>
        <end position="929"/>
    </location>
</feature>
<evidence type="ECO:0000313" key="4">
    <source>
        <dbReference type="Proteomes" id="UP000008980"/>
    </source>
</evidence>
<feature type="region of interest" description="Disordered" evidence="1">
    <location>
        <begin position="909"/>
        <end position="1274"/>
    </location>
</feature>
<feature type="compositionally biased region" description="Basic residues" evidence="1">
    <location>
        <begin position="1216"/>
        <end position="1226"/>
    </location>
</feature>
<dbReference type="OMA" id="TIWTSYN"/>
<dbReference type="PhylomeDB" id="E9BAD0"/>
<feature type="compositionally biased region" description="Basic residues" evidence="1">
    <location>
        <begin position="1265"/>
        <end position="1274"/>
    </location>
</feature>
<dbReference type="AlphaFoldDB" id="E9BAD0"/>
<feature type="compositionally biased region" description="Pro residues" evidence="1">
    <location>
        <begin position="1187"/>
        <end position="1197"/>
    </location>
</feature>
<dbReference type="GeneID" id="13389298"/>
<feature type="signal peptide" evidence="2">
    <location>
        <begin position="1"/>
        <end position="17"/>
    </location>
</feature>
<keyword evidence="2" id="KW-0732">Signal</keyword>
<feature type="compositionally biased region" description="Acidic residues" evidence="1">
    <location>
        <begin position="1142"/>
        <end position="1162"/>
    </location>
</feature>
<evidence type="ECO:0000256" key="2">
    <source>
        <dbReference type="SAM" id="SignalP"/>
    </source>
</evidence>
<accession>E9BAD0</accession>
<feature type="compositionally biased region" description="Low complexity" evidence="1">
    <location>
        <begin position="942"/>
        <end position="952"/>
    </location>
</feature>
<feature type="chain" id="PRO_5003236619" evidence="2">
    <location>
        <begin position="18"/>
        <end position="1274"/>
    </location>
</feature>
<feature type="region of interest" description="Disordered" evidence="1">
    <location>
        <begin position="424"/>
        <end position="534"/>
    </location>
</feature>
<feature type="compositionally biased region" description="Low complexity" evidence="1">
    <location>
        <begin position="454"/>
        <end position="468"/>
    </location>
</feature>
<feature type="compositionally biased region" description="Acidic residues" evidence="1">
    <location>
        <begin position="476"/>
        <end position="508"/>
    </location>
</feature>
<protein>
    <submittedName>
        <fullName evidence="3">Uncharacterized protein</fullName>
    </submittedName>
</protein>
<dbReference type="KEGG" id="ldo:LDBPK_100850"/>
<feature type="compositionally biased region" description="Acidic residues" evidence="1">
    <location>
        <begin position="388"/>
        <end position="397"/>
    </location>
</feature>
<feature type="compositionally biased region" description="Low complexity" evidence="1">
    <location>
        <begin position="1089"/>
        <end position="1141"/>
    </location>
</feature>
<feature type="compositionally biased region" description="Basic and acidic residues" evidence="1">
    <location>
        <begin position="1198"/>
        <end position="1213"/>
    </location>
</feature>
<evidence type="ECO:0000256" key="1">
    <source>
        <dbReference type="SAM" id="MobiDB-lite"/>
    </source>
</evidence>
<feature type="compositionally biased region" description="Low complexity" evidence="1">
    <location>
        <begin position="429"/>
        <end position="447"/>
    </location>
</feature>
<feature type="compositionally biased region" description="Low complexity" evidence="1">
    <location>
        <begin position="1032"/>
        <end position="1046"/>
    </location>
</feature>
<feature type="compositionally biased region" description="Acidic residues" evidence="1">
    <location>
        <begin position="1249"/>
        <end position="1261"/>
    </location>
</feature>
<dbReference type="VEuPathDB" id="TriTrypDB:LdBPK_100850.1"/>
<gene>
    <name evidence="3" type="ORF">LDBPK_100850</name>
</gene>
<evidence type="ECO:0000313" key="3">
    <source>
        <dbReference type="EMBL" id="CBZ32203.1"/>
    </source>
</evidence>
<feature type="compositionally biased region" description="Low complexity" evidence="1">
    <location>
        <begin position="1163"/>
        <end position="1186"/>
    </location>
</feature>
<reference evidence="3 4" key="1">
    <citation type="journal article" date="2011" name="Genome Res.">
        <title>Whole genome sequencing of multiple Leishmania donovani clinical isolates provides insights into population structure and mechanisms of drug resistance.</title>
        <authorList>
            <person name="Downing T."/>
            <person name="Imamura H."/>
            <person name="Decuypere S."/>
            <person name="Clark T.G."/>
            <person name="Coombs G.H."/>
            <person name="Cotton J.A."/>
            <person name="Hilley J.D."/>
            <person name="de Doncker S."/>
            <person name="Maes I."/>
            <person name="Mottram J.C."/>
            <person name="Quail M.A."/>
            <person name="Rijal S."/>
            <person name="Sanders M."/>
            <person name="Schonian G."/>
            <person name="Stark O."/>
            <person name="Sundar S."/>
            <person name="Vanaerschot M."/>
            <person name="Hertz-Fowler C."/>
            <person name="Dujardin J.C."/>
            <person name="Berriman M."/>
        </authorList>
    </citation>
    <scope>NUCLEOTIDE SEQUENCE [LARGE SCALE GENOMIC DNA]</scope>
    <source>
        <strain evidence="3 4">BPK282A1</strain>
    </source>
</reference>
<feature type="compositionally biased region" description="Acidic residues" evidence="1">
    <location>
        <begin position="1061"/>
        <end position="1084"/>
    </location>
</feature>
<feature type="compositionally biased region" description="Low complexity" evidence="1">
    <location>
        <begin position="509"/>
        <end position="534"/>
    </location>
</feature>
<feature type="region of interest" description="Disordered" evidence="1">
    <location>
        <begin position="327"/>
        <end position="397"/>
    </location>
</feature>
<dbReference type="RefSeq" id="XP_003858921.1">
    <property type="nucleotide sequence ID" value="XM_003858873.1"/>
</dbReference>
<dbReference type="EMBL" id="FR799597">
    <property type="protein sequence ID" value="CBZ32203.1"/>
    <property type="molecule type" value="Genomic_DNA"/>
</dbReference>